<dbReference type="Gene3D" id="1.25.10.10">
    <property type="entry name" value="Leucine-rich Repeat Variant"/>
    <property type="match status" value="1"/>
</dbReference>
<dbReference type="InterPro" id="IPR021133">
    <property type="entry name" value="HEAT_type_2"/>
</dbReference>
<name>A0ABW6EYB1_9ACTN</name>
<sequence length="638" mass="68673">MESTEGAGPADTGCAASRELRARFAQEVDWSKVVDPYVPGQYGPDLLEQLWSPDRGTADNACANLHAACCGDGSWVGPAALELLPFLVEAARDPVVKVRPEILETLADLARAGNNARTAQPDPQLGGWRPTAPAAWPEAWERAVDGLLPGLADHAEAVRAGVAAALARTTGRADDLIDRFRARFEEEPDLAVAEQLVLGIGDLTVHAGERREETVTWLRQRMGDAGKGEEPDIDDDIEAWLAWTERHGHDVRLAAIAALRRALPGRRDPEYARTTADALLSPSPPGVSILRDSRSPYVGRVTAADALLDEDLPGRLALARTLLRQDTPAHHEGGLRVAATLMSRWRSAVPELLPEVAEFIDDPDPGNRAFALRVLAMCGAAAGPWADRVAAHLAEEDALRAARRIPYAAPVEAAPVTAAPVTVGPADAARRDRLREAFQEALSEKPSVPSSPPKDAVKRARALWRATGDADEVVPALLELTANSARKAYATPGGVEPLLLLAEVAATHPPVLDQVAERLHATARARIEGDCRFQAMEILQALWHLTRDGRRVAPPLVELVRICPPGGYPPTIVEPLEFLAEIATADPACAAEAAPRVRYLLDTDERPVRHDLWRAVRNDEALLAAVRVVMEAAEGAET</sequence>
<dbReference type="Proteomes" id="UP001598352">
    <property type="component" value="Unassembled WGS sequence"/>
</dbReference>
<gene>
    <name evidence="1" type="ORF">ACFWOQ_10210</name>
</gene>
<dbReference type="SUPFAM" id="SSF48371">
    <property type="entry name" value="ARM repeat"/>
    <property type="match status" value="1"/>
</dbReference>
<reference evidence="1 2" key="1">
    <citation type="submission" date="2024-09" db="EMBL/GenBank/DDBJ databases">
        <title>The Natural Products Discovery Center: Release of the First 8490 Sequenced Strains for Exploring Actinobacteria Biosynthetic Diversity.</title>
        <authorList>
            <person name="Kalkreuter E."/>
            <person name="Kautsar S.A."/>
            <person name="Yang D."/>
            <person name="Bader C.D."/>
            <person name="Teijaro C.N."/>
            <person name="Fluegel L."/>
            <person name="Davis C.M."/>
            <person name="Simpson J.R."/>
            <person name="Lauterbach L."/>
            <person name="Steele A.D."/>
            <person name="Gui C."/>
            <person name="Meng S."/>
            <person name="Li G."/>
            <person name="Viehrig K."/>
            <person name="Ye F."/>
            <person name="Su P."/>
            <person name="Kiefer A.F."/>
            <person name="Nichols A."/>
            <person name="Cepeda A.J."/>
            <person name="Yan W."/>
            <person name="Fan B."/>
            <person name="Jiang Y."/>
            <person name="Adhikari A."/>
            <person name="Zheng C.-J."/>
            <person name="Schuster L."/>
            <person name="Cowan T.M."/>
            <person name="Smanski M.J."/>
            <person name="Chevrette M.G."/>
            <person name="De Carvalho L.P.S."/>
            <person name="Shen B."/>
        </authorList>
    </citation>
    <scope>NUCLEOTIDE SEQUENCE [LARGE SCALE GENOMIC DNA]</scope>
    <source>
        <strain evidence="1 2">NPDC058428</strain>
    </source>
</reference>
<evidence type="ECO:0000313" key="2">
    <source>
        <dbReference type="Proteomes" id="UP001598352"/>
    </source>
</evidence>
<dbReference type="PROSITE" id="PS50077">
    <property type="entry name" value="HEAT_REPEAT"/>
    <property type="match status" value="1"/>
</dbReference>
<dbReference type="EMBL" id="JBHXKZ010000006">
    <property type="protein sequence ID" value="MFD4822942.1"/>
    <property type="molecule type" value="Genomic_DNA"/>
</dbReference>
<dbReference type="RefSeq" id="WP_382771649.1">
    <property type="nucleotide sequence ID" value="NZ_JBHXKZ010000006.1"/>
</dbReference>
<protein>
    <recommendedName>
        <fullName evidence="3">HEAT repeat protein</fullName>
    </recommendedName>
</protein>
<proteinExistence type="predicted"/>
<accession>A0ABW6EYB1</accession>
<dbReference type="InterPro" id="IPR016024">
    <property type="entry name" value="ARM-type_fold"/>
</dbReference>
<evidence type="ECO:0000313" key="1">
    <source>
        <dbReference type="EMBL" id="MFD4822942.1"/>
    </source>
</evidence>
<organism evidence="1 2">
    <name type="scientific">Streptomyces rubiginosohelvolus</name>
    <dbReference type="NCBI Taxonomy" id="67362"/>
    <lineage>
        <taxon>Bacteria</taxon>
        <taxon>Bacillati</taxon>
        <taxon>Actinomycetota</taxon>
        <taxon>Actinomycetes</taxon>
        <taxon>Kitasatosporales</taxon>
        <taxon>Streptomycetaceae</taxon>
        <taxon>Streptomyces</taxon>
    </lineage>
</organism>
<evidence type="ECO:0008006" key="3">
    <source>
        <dbReference type="Google" id="ProtNLM"/>
    </source>
</evidence>
<dbReference type="InterPro" id="IPR011989">
    <property type="entry name" value="ARM-like"/>
</dbReference>
<keyword evidence="2" id="KW-1185">Reference proteome</keyword>
<comment type="caution">
    <text evidence="1">The sequence shown here is derived from an EMBL/GenBank/DDBJ whole genome shotgun (WGS) entry which is preliminary data.</text>
</comment>